<evidence type="ECO:0000256" key="1">
    <source>
        <dbReference type="SAM" id="MobiDB-lite"/>
    </source>
</evidence>
<dbReference type="AlphaFoldDB" id="A0A7S2Z2N8"/>
<reference evidence="2" key="1">
    <citation type="submission" date="2021-01" db="EMBL/GenBank/DDBJ databases">
        <authorList>
            <person name="Corre E."/>
            <person name="Pelletier E."/>
            <person name="Niang G."/>
            <person name="Scheremetjew M."/>
            <person name="Finn R."/>
            <person name="Kale V."/>
            <person name="Holt S."/>
            <person name="Cochrane G."/>
            <person name="Meng A."/>
            <person name="Brown T."/>
            <person name="Cohen L."/>
        </authorList>
    </citation>
    <scope>NUCLEOTIDE SEQUENCE</scope>
    <source>
        <strain evidence="2">RCC856</strain>
    </source>
</reference>
<organism evidence="2">
    <name type="scientific">Chloropicon laureae</name>
    <dbReference type="NCBI Taxonomy" id="464258"/>
    <lineage>
        <taxon>Eukaryota</taxon>
        <taxon>Viridiplantae</taxon>
        <taxon>Chlorophyta</taxon>
        <taxon>Chloropicophyceae</taxon>
        <taxon>Chloropicales</taxon>
        <taxon>Chloropicaceae</taxon>
        <taxon>Chloropicon</taxon>
    </lineage>
</organism>
<proteinExistence type="predicted"/>
<feature type="compositionally biased region" description="Basic and acidic residues" evidence="1">
    <location>
        <begin position="92"/>
        <end position="105"/>
    </location>
</feature>
<name>A0A7S2Z2N8_9CHLO</name>
<accession>A0A7S2Z2N8</accession>
<sequence length="194" mass="19757">MATTTLSVVNKAAGAVAKPVRASAGPRQVAGARGSRVQAIRAFESERSAEREVSLGQRVGVAGASALAALSVVLLQGASPAEAKVVLERQEPKKVFQSGPKEKRAPKPSRAKKQKGDKSGGGFSAPTLSAPSISFPSIGSGPLASFPAVIGSFALTVGGALAYAKIDDGFMDFIGEAMAKDVSGYVGNEEDLKN</sequence>
<dbReference type="EMBL" id="HBHU01005998">
    <property type="protein sequence ID" value="CAE0018065.1"/>
    <property type="molecule type" value="Transcribed_RNA"/>
</dbReference>
<protein>
    <submittedName>
        <fullName evidence="2">Uncharacterized protein</fullName>
    </submittedName>
</protein>
<feature type="region of interest" description="Disordered" evidence="1">
    <location>
        <begin position="92"/>
        <end position="125"/>
    </location>
</feature>
<gene>
    <name evidence="2" type="ORF">CLAU1311_LOCUS3879</name>
</gene>
<evidence type="ECO:0000313" key="2">
    <source>
        <dbReference type="EMBL" id="CAE0018065.1"/>
    </source>
</evidence>
<feature type="compositionally biased region" description="Basic residues" evidence="1">
    <location>
        <begin position="106"/>
        <end position="115"/>
    </location>
</feature>